<organism evidence="3 4">
    <name type="scientific">Pseudoalteromonas fuliginea</name>
    <dbReference type="NCBI Taxonomy" id="1872678"/>
    <lineage>
        <taxon>Bacteria</taxon>
        <taxon>Pseudomonadati</taxon>
        <taxon>Pseudomonadota</taxon>
        <taxon>Gammaproteobacteria</taxon>
        <taxon>Alteromonadales</taxon>
        <taxon>Pseudoalteromonadaceae</taxon>
        <taxon>Pseudoalteromonas</taxon>
    </lineage>
</organism>
<dbReference type="InterPro" id="IPR014408">
    <property type="entry name" value="dGMP_Pdiesterase_EAL/HD-GYP"/>
</dbReference>
<dbReference type="Pfam" id="PF00563">
    <property type="entry name" value="EAL"/>
    <property type="match status" value="1"/>
</dbReference>
<dbReference type="Gene3D" id="3.20.20.450">
    <property type="entry name" value="EAL domain"/>
    <property type="match status" value="1"/>
</dbReference>
<evidence type="ECO:0000259" key="2">
    <source>
        <dbReference type="PROSITE" id="PS51833"/>
    </source>
</evidence>
<dbReference type="Gene3D" id="1.10.3210.10">
    <property type="entry name" value="Hypothetical protein af1432"/>
    <property type="match status" value="1"/>
</dbReference>
<dbReference type="SUPFAM" id="SSF141868">
    <property type="entry name" value="EAL domain-like"/>
    <property type="match status" value="1"/>
</dbReference>
<proteinExistence type="predicted"/>
<dbReference type="InterPro" id="IPR052340">
    <property type="entry name" value="RNase_Y/CdgJ"/>
</dbReference>
<dbReference type="AlphaFoldDB" id="A0ABD3Y7R0"/>
<reference evidence="3 4" key="1">
    <citation type="submission" date="2014-04" db="EMBL/GenBank/DDBJ databases">
        <title>Pseudoalteromonas galatheae sp. nov., isolated from a deep-sea polychaete near Canal Concepcion, Chile.</title>
        <authorList>
            <person name="Machado H.R."/>
            <person name="Gram L."/>
            <person name="Vynne N.G."/>
        </authorList>
    </citation>
    <scope>NUCLEOTIDE SEQUENCE [LARGE SCALE GENOMIC DNA]</scope>
    <source>
        <strain evidence="3 4">KMM216</strain>
    </source>
</reference>
<feature type="domain" description="HDOD" evidence="2">
    <location>
        <begin position="214"/>
        <end position="400"/>
    </location>
</feature>
<sequence length="423" mass="47700">MKVSNTPTLTPTLTLTQYVARQPIFNAEKEVFAYELLYRNSSNNAFPVGTSDEHATSRLFFNTLMLVGAEKLTAHQLAFINLSTDALLDDFPKLLNPEMTVIEIVERTVNIDEVAKRVTSLKKEGYTFALDDYDGDAKWEPLLALVSYIKIEADEPIIKTNMHVKKLKRKYPHCKIIVERIETHEQFKVLKTAGCDLFQGFFFARPEMLTYSGIDPSKVTVFDLLKSTSKESLCFEEIHQRVARDVGITTRILKLANARSGNSNLVITSISQAVVYLGEDVIRQFVRVLALSDLGIDKPTELTKFALVRARLIELILTEESRDLAQQGYLVGLFSMLDAILDIELNSIVKEFTLNKDITDALLYGSGVLGDCLILAKAIENKNWSLVDTTLKEINPQLPIEKLYNFVLESMLYSDDVIEVVVD</sequence>
<dbReference type="Pfam" id="PF08668">
    <property type="entry name" value="HDOD"/>
    <property type="match status" value="1"/>
</dbReference>
<dbReference type="Proteomes" id="UP000027154">
    <property type="component" value="Unassembled WGS sequence"/>
</dbReference>
<feature type="domain" description="EAL" evidence="1">
    <location>
        <begin position="1"/>
        <end position="220"/>
    </location>
</feature>
<dbReference type="EMBL" id="JJNZ01000044">
    <property type="protein sequence ID" value="KDC50206.1"/>
    <property type="molecule type" value="Genomic_DNA"/>
</dbReference>
<dbReference type="PROSITE" id="PS51833">
    <property type="entry name" value="HDOD"/>
    <property type="match status" value="1"/>
</dbReference>
<accession>A0ABD3Y7R0</accession>
<dbReference type="RefSeq" id="WP_081824569.1">
    <property type="nucleotide sequence ID" value="NZ_JJNZ01000044.1"/>
</dbReference>
<dbReference type="InterPro" id="IPR001633">
    <property type="entry name" value="EAL_dom"/>
</dbReference>
<dbReference type="InterPro" id="IPR035919">
    <property type="entry name" value="EAL_sf"/>
</dbReference>
<evidence type="ECO:0000259" key="1">
    <source>
        <dbReference type="PROSITE" id="PS50883"/>
    </source>
</evidence>
<dbReference type="SMART" id="SM00052">
    <property type="entry name" value="EAL"/>
    <property type="match status" value="1"/>
</dbReference>
<dbReference type="InterPro" id="IPR013976">
    <property type="entry name" value="HDOD"/>
</dbReference>
<comment type="caution">
    <text evidence="3">The sequence shown here is derived from an EMBL/GenBank/DDBJ whole genome shotgun (WGS) entry which is preliminary data.</text>
</comment>
<name>A0ABD3Y7R0_9GAMM</name>
<protein>
    <submittedName>
        <fullName evidence="3">Diguanylate phosphodiesterase</fullName>
    </submittedName>
</protein>
<evidence type="ECO:0000313" key="4">
    <source>
        <dbReference type="Proteomes" id="UP000027154"/>
    </source>
</evidence>
<evidence type="ECO:0000313" key="3">
    <source>
        <dbReference type="EMBL" id="KDC50206.1"/>
    </source>
</evidence>
<dbReference type="SUPFAM" id="SSF109604">
    <property type="entry name" value="HD-domain/PDEase-like"/>
    <property type="match status" value="1"/>
</dbReference>
<dbReference type="PIRSF" id="PIRSF003180">
    <property type="entry name" value="DiGMPpdiest_YuxH"/>
    <property type="match status" value="1"/>
</dbReference>
<dbReference type="PROSITE" id="PS50883">
    <property type="entry name" value="EAL"/>
    <property type="match status" value="1"/>
</dbReference>
<dbReference type="PANTHER" id="PTHR33525:SF4">
    <property type="entry name" value="CYCLIC DI-GMP PHOSPHODIESTERASE CDGJ"/>
    <property type="match status" value="1"/>
</dbReference>
<dbReference type="PANTHER" id="PTHR33525">
    <property type="match status" value="1"/>
</dbReference>
<gene>
    <name evidence="3" type="ORF">DC53_13205</name>
</gene>